<name>A0A7J5X9C9_DISMA</name>
<proteinExistence type="predicted"/>
<dbReference type="AlphaFoldDB" id="A0A7J5X9C9"/>
<dbReference type="Proteomes" id="UP000518266">
    <property type="component" value="Unassembled WGS sequence"/>
</dbReference>
<gene>
    <name evidence="1" type="ORF">F7725_024715</name>
</gene>
<keyword evidence="2" id="KW-1185">Reference proteome</keyword>
<accession>A0A7J5X9C9</accession>
<comment type="caution">
    <text evidence="1">The sequence shown here is derived from an EMBL/GenBank/DDBJ whole genome shotgun (WGS) entry which is preliminary data.</text>
</comment>
<organism evidence="1 2">
    <name type="scientific">Dissostichus mawsoni</name>
    <name type="common">Antarctic cod</name>
    <dbReference type="NCBI Taxonomy" id="36200"/>
    <lineage>
        <taxon>Eukaryota</taxon>
        <taxon>Metazoa</taxon>
        <taxon>Chordata</taxon>
        <taxon>Craniata</taxon>
        <taxon>Vertebrata</taxon>
        <taxon>Euteleostomi</taxon>
        <taxon>Actinopterygii</taxon>
        <taxon>Neopterygii</taxon>
        <taxon>Teleostei</taxon>
        <taxon>Neoteleostei</taxon>
        <taxon>Acanthomorphata</taxon>
        <taxon>Eupercaria</taxon>
        <taxon>Perciformes</taxon>
        <taxon>Notothenioidei</taxon>
        <taxon>Nototheniidae</taxon>
        <taxon>Dissostichus</taxon>
    </lineage>
</organism>
<evidence type="ECO:0000313" key="1">
    <source>
        <dbReference type="EMBL" id="KAF3833511.1"/>
    </source>
</evidence>
<evidence type="ECO:0000313" key="2">
    <source>
        <dbReference type="Proteomes" id="UP000518266"/>
    </source>
</evidence>
<protein>
    <submittedName>
        <fullName evidence="1">Uncharacterized protein</fullName>
    </submittedName>
</protein>
<dbReference type="EMBL" id="JAAKFY010000026">
    <property type="protein sequence ID" value="KAF3833511.1"/>
    <property type="molecule type" value="Genomic_DNA"/>
</dbReference>
<sequence>MAKVQPKMEGSSVCVPSTFVVAMQLTKPICWNPFSLSVRQTSQRSFTFSFTTFRATPISSTLSFTYRST</sequence>
<reference evidence="1 2" key="1">
    <citation type="submission" date="2020-03" db="EMBL/GenBank/DDBJ databases">
        <title>Dissostichus mawsoni Genome sequencing and assembly.</title>
        <authorList>
            <person name="Park H."/>
        </authorList>
    </citation>
    <scope>NUCLEOTIDE SEQUENCE [LARGE SCALE GENOMIC DNA]</scope>
    <source>
        <strain evidence="1">DM0001</strain>
        <tissue evidence="1">Muscle</tissue>
    </source>
</reference>